<evidence type="ECO:0000313" key="2">
    <source>
        <dbReference type="Proteomes" id="UP000585507"/>
    </source>
</evidence>
<gene>
    <name evidence="1" type="ORF">GGD55_005285</name>
</gene>
<evidence type="ECO:0000313" key="1">
    <source>
        <dbReference type="EMBL" id="MBB5538546.1"/>
    </source>
</evidence>
<dbReference type="EMBL" id="JACHBK010000014">
    <property type="protein sequence ID" value="MBB5538546.1"/>
    <property type="molecule type" value="Genomic_DNA"/>
</dbReference>
<dbReference type="AlphaFoldDB" id="A0A7W8UFQ7"/>
<reference evidence="1 2" key="1">
    <citation type="submission" date="2020-08" db="EMBL/GenBank/DDBJ databases">
        <title>Genomic Encyclopedia of Type Strains, Phase IV (KMG-V): Genome sequencing to study the core and pangenomes of soil and plant-associated prokaryotes.</title>
        <authorList>
            <person name="Whitman W."/>
        </authorList>
    </citation>
    <scope>NUCLEOTIDE SEQUENCE [LARGE SCALE GENOMIC DNA]</scope>
    <source>
        <strain evidence="1 2">SEMIA 4084</strain>
    </source>
</reference>
<dbReference type="RefSeq" id="WP_018330010.1">
    <property type="nucleotide sequence ID" value="NZ_JACHBK010000014.1"/>
</dbReference>
<sequence length="149" mass="16238">MFKIARRAPSPFPDAVSFTLGESGQELLSQFCFSEGWLGNLSSGLLRLGENAAAMHGLRQPECGLLNLVRCYDGADRDHVLRLFEQAAATSSSFCFSTTIVLASGQRRPVFCVGESSGLEQRCSGSLLGVFCFPRFQLETGSRICSHHQ</sequence>
<dbReference type="Proteomes" id="UP000585507">
    <property type="component" value="Unassembled WGS sequence"/>
</dbReference>
<keyword evidence="2" id="KW-1185">Reference proteome</keyword>
<accession>A0A7W8UFQ7</accession>
<proteinExistence type="predicted"/>
<name>A0A7W8UFQ7_9HYPH</name>
<comment type="caution">
    <text evidence="1">The sequence shown here is derived from an EMBL/GenBank/DDBJ whole genome shotgun (WGS) entry which is preliminary data.</text>
</comment>
<protein>
    <submittedName>
        <fullName evidence="1">Uncharacterized protein</fullName>
    </submittedName>
</protein>
<organism evidence="1 2">
    <name type="scientific">Rhizobium giardinii</name>
    <dbReference type="NCBI Taxonomy" id="56731"/>
    <lineage>
        <taxon>Bacteria</taxon>
        <taxon>Pseudomonadati</taxon>
        <taxon>Pseudomonadota</taxon>
        <taxon>Alphaproteobacteria</taxon>
        <taxon>Hyphomicrobiales</taxon>
        <taxon>Rhizobiaceae</taxon>
        <taxon>Rhizobium/Agrobacterium group</taxon>
        <taxon>Rhizobium</taxon>
    </lineage>
</organism>